<accession>K1RYV1</accession>
<comment type="caution">
    <text evidence="2">The sequence shown here is derived from an EMBL/GenBank/DDBJ whole genome shotgun (WGS) entry which is preliminary data.</text>
</comment>
<organism evidence="2">
    <name type="scientific">human gut metagenome</name>
    <dbReference type="NCBI Taxonomy" id="408170"/>
    <lineage>
        <taxon>unclassified sequences</taxon>
        <taxon>metagenomes</taxon>
        <taxon>organismal metagenomes</taxon>
    </lineage>
</organism>
<proteinExistence type="predicted"/>
<dbReference type="InterPro" id="IPR038460">
    <property type="entry name" value="AcetylCoA_hyd_C_sf"/>
</dbReference>
<dbReference type="InterPro" id="IPR037171">
    <property type="entry name" value="NagB/RpiA_transferase-like"/>
</dbReference>
<dbReference type="Gene3D" id="3.40.1080.20">
    <property type="entry name" value="Acetyl-CoA hydrolase/transferase C-terminal domain"/>
    <property type="match status" value="1"/>
</dbReference>
<protein>
    <recommendedName>
        <fullName evidence="1">Acetyl-CoA hydrolase/transferase C-terminal domain-containing protein</fullName>
    </recommendedName>
</protein>
<dbReference type="AlphaFoldDB" id="K1RYV1"/>
<dbReference type="SUPFAM" id="SSF100950">
    <property type="entry name" value="NagB/RpiA/CoA transferase-like"/>
    <property type="match status" value="1"/>
</dbReference>
<dbReference type="Pfam" id="PF13336">
    <property type="entry name" value="AcetylCoA_hyd_C"/>
    <property type="match status" value="1"/>
</dbReference>
<feature type="non-terminal residue" evidence="2">
    <location>
        <position position="1"/>
    </location>
</feature>
<feature type="domain" description="Acetyl-CoA hydrolase/transferase C-terminal" evidence="1">
    <location>
        <begin position="1"/>
        <end position="29"/>
    </location>
</feature>
<name>K1RYV1_9ZZZZ</name>
<evidence type="ECO:0000313" key="2">
    <source>
        <dbReference type="EMBL" id="EKC48364.1"/>
    </source>
</evidence>
<dbReference type="InterPro" id="IPR026888">
    <property type="entry name" value="AcetylCoA_hyd_C"/>
</dbReference>
<dbReference type="EMBL" id="AJWZ01010462">
    <property type="protein sequence ID" value="EKC48364.1"/>
    <property type="molecule type" value="Genomic_DNA"/>
</dbReference>
<gene>
    <name evidence="2" type="ORF">OBE_15228</name>
</gene>
<sequence length="36" mass="4166">LRGRSLGERARQLIAIAHPDFRDELTFEAKKRGIMI</sequence>
<reference evidence="2" key="1">
    <citation type="journal article" date="2013" name="Environ. Microbiol.">
        <title>Microbiota from the distal guts of lean and obese adolescents exhibit partial functional redundancy besides clear differences in community structure.</title>
        <authorList>
            <person name="Ferrer M."/>
            <person name="Ruiz A."/>
            <person name="Lanza F."/>
            <person name="Haange S.B."/>
            <person name="Oberbach A."/>
            <person name="Till H."/>
            <person name="Bargiela R."/>
            <person name="Campoy C."/>
            <person name="Segura M.T."/>
            <person name="Richter M."/>
            <person name="von Bergen M."/>
            <person name="Seifert J."/>
            <person name="Suarez A."/>
        </authorList>
    </citation>
    <scope>NUCLEOTIDE SEQUENCE</scope>
</reference>
<evidence type="ECO:0000259" key="1">
    <source>
        <dbReference type="Pfam" id="PF13336"/>
    </source>
</evidence>